<dbReference type="SMART" id="SM00100">
    <property type="entry name" value="cNMP"/>
    <property type="match status" value="1"/>
</dbReference>
<dbReference type="SUPFAM" id="SSF51206">
    <property type="entry name" value="cAMP-binding domain-like"/>
    <property type="match status" value="1"/>
</dbReference>
<dbReference type="AlphaFoldDB" id="A0A075SCN0"/>
<keyword evidence="1" id="KW-0805">Transcription regulation</keyword>
<dbReference type="SUPFAM" id="SSF46785">
    <property type="entry name" value="Winged helix' DNA-binding domain"/>
    <property type="match status" value="1"/>
</dbReference>
<dbReference type="InterPro" id="IPR036390">
    <property type="entry name" value="WH_DNA-bd_sf"/>
</dbReference>
<dbReference type="GO" id="GO:0005829">
    <property type="term" value="C:cytosol"/>
    <property type="evidence" value="ECO:0007669"/>
    <property type="project" value="TreeGrafter"/>
</dbReference>
<dbReference type="InterPro" id="IPR050397">
    <property type="entry name" value="Env_Response_Regulators"/>
</dbReference>
<dbReference type="PANTHER" id="PTHR24567:SF74">
    <property type="entry name" value="HTH-TYPE TRANSCRIPTIONAL REGULATOR ARCR"/>
    <property type="match status" value="1"/>
</dbReference>
<dbReference type="InterPro" id="IPR036388">
    <property type="entry name" value="WH-like_DNA-bd_sf"/>
</dbReference>
<dbReference type="EMBL" id="CP059075">
    <property type="protein sequence ID" value="QRE03207.1"/>
    <property type="molecule type" value="Genomic_DNA"/>
</dbReference>
<evidence type="ECO:0000313" key="4">
    <source>
        <dbReference type="EMBL" id="QRE03207.1"/>
    </source>
</evidence>
<dbReference type="GeneID" id="66552615"/>
<dbReference type="GO" id="GO:0003700">
    <property type="term" value="F:DNA-binding transcription factor activity"/>
    <property type="evidence" value="ECO:0007669"/>
    <property type="project" value="TreeGrafter"/>
</dbReference>
<sequence>MYNELKYWYLRDHKLFKTLSLAQTKQLCIISGFKKANKGEIIYFSDSDLPRIFLLKTGSIKIVSLDEDGNETIKDIIQKGDLFGELSLDNDIQVNEYAKVLTPEVSICSFLQSDFEDLILRNPQLALGYTKFVGLKMKRLRNNYTNLISKDAKTRLITFLKEWAQKEGVFNNNKVTIENYLTQNDIAQIICTSRQTATTLLNEFVDNGIIEYNRKEITILDFKKI</sequence>
<proteinExistence type="predicted"/>
<name>A0A075SCN0_FLAPS</name>
<dbReference type="Proteomes" id="UP000596329">
    <property type="component" value="Chromosome"/>
</dbReference>
<dbReference type="OMA" id="QNIPRDH"/>
<dbReference type="SMART" id="SM00419">
    <property type="entry name" value="HTH_CRP"/>
    <property type="match status" value="1"/>
</dbReference>
<dbReference type="PANTHER" id="PTHR24567">
    <property type="entry name" value="CRP FAMILY TRANSCRIPTIONAL REGULATORY PROTEIN"/>
    <property type="match status" value="1"/>
</dbReference>
<dbReference type="CDD" id="cd00038">
    <property type="entry name" value="CAP_ED"/>
    <property type="match status" value="1"/>
</dbReference>
<dbReference type="PROSITE" id="PS51063">
    <property type="entry name" value="HTH_CRP_2"/>
    <property type="match status" value="1"/>
</dbReference>
<dbReference type="InterPro" id="IPR000595">
    <property type="entry name" value="cNMP-bd_dom"/>
</dbReference>
<reference evidence="4 5" key="1">
    <citation type="submission" date="2020-07" db="EMBL/GenBank/DDBJ databases">
        <title>Genomic characterization of Flavobacterium psychrophilum strains.</title>
        <authorList>
            <person name="Castillo D."/>
            <person name="Jorgensen J."/>
            <person name="Middelboe M."/>
        </authorList>
    </citation>
    <scope>NUCLEOTIDE SEQUENCE [LARGE SCALE GENOMIC DNA]</scope>
    <source>
        <strain evidence="4 5">FPS-R7</strain>
    </source>
</reference>
<dbReference type="InterPro" id="IPR014710">
    <property type="entry name" value="RmlC-like_jellyroll"/>
</dbReference>
<dbReference type="RefSeq" id="WP_011962862.1">
    <property type="nucleotide sequence ID" value="NZ_CBCRUG010000001.1"/>
</dbReference>
<dbReference type="KEGG" id="fpk:IA06_03470"/>
<dbReference type="Gene3D" id="2.60.120.10">
    <property type="entry name" value="Jelly Rolls"/>
    <property type="match status" value="1"/>
</dbReference>
<dbReference type="KEGG" id="fpc:FPSM_01618"/>
<gene>
    <name evidence="4" type="ORF">H0H26_09890</name>
</gene>
<dbReference type="Pfam" id="PF13545">
    <property type="entry name" value="HTH_Crp_2"/>
    <property type="match status" value="1"/>
</dbReference>
<dbReference type="KEGG" id="fpw:IA04_03435"/>
<dbReference type="GO" id="GO:0003677">
    <property type="term" value="F:DNA binding"/>
    <property type="evidence" value="ECO:0007669"/>
    <property type="project" value="UniProtKB-KW"/>
</dbReference>
<dbReference type="PROSITE" id="PS50042">
    <property type="entry name" value="CNMP_BINDING_3"/>
    <property type="match status" value="1"/>
</dbReference>
<dbReference type="KEGG" id="fpv:IA03_03520"/>
<keyword evidence="2" id="KW-0238">DNA-binding</keyword>
<dbReference type="Gene3D" id="1.10.10.10">
    <property type="entry name" value="Winged helix-like DNA-binding domain superfamily/Winged helix DNA-binding domain"/>
    <property type="match status" value="1"/>
</dbReference>
<dbReference type="Pfam" id="PF00027">
    <property type="entry name" value="cNMP_binding"/>
    <property type="match status" value="1"/>
</dbReference>
<protein>
    <submittedName>
        <fullName evidence="4">Crp/Fnr family transcriptional regulator</fullName>
    </submittedName>
</protein>
<dbReference type="KEGG" id="fpq:IB65_03445"/>
<keyword evidence="3" id="KW-0804">Transcription</keyword>
<evidence type="ECO:0000256" key="1">
    <source>
        <dbReference type="ARBA" id="ARBA00023015"/>
    </source>
</evidence>
<dbReference type="InterPro" id="IPR018490">
    <property type="entry name" value="cNMP-bd_dom_sf"/>
</dbReference>
<evidence type="ECO:0000256" key="3">
    <source>
        <dbReference type="ARBA" id="ARBA00023163"/>
    </source>
</evidence>
<evidence type="ECO:0000313" key="5">
    <source>
        <dbReference type="Proteomes" id="UP000596329"/>
    </source>
</evidence>
<dbReference type="InterPro" id="IPR012318">
    <property type="entry name" value="HTH_CRP"/>
</dbReference>
<accession>A0A075SCN0</accession>
<organism evidence="4 5">
    <name type="scientific">Flavobacterium psychrophilum</name>
    <dbReference type="NCBI Taxonomy" id="96345"/>
    <lineage>
        <taxon>Bacteria</taxon>
        <taxon>Pseudomonadati</taxon>
        <taxon>Bacteroidota</taxon>
        <taxon>Flavobacteriia</taxon>
        <taxon>Flavobacteriales</taxon>
        <taxon>Flavobacteriaceae</taxon>
        <taxon>Flavobacterium</taxon>
    </lineage>
</organism>
<evidence type="ECO:0000256" key="2">
    <source>
        <dbReference type="ARBA" id="ARBA00023125"/>
    </source>
</evidence>